<organism evidence="1">
    <name type="scientific">Lepeophtheirus salmonis</name>
    <name type="common">Salmon louse</name>
    <name type="synonym">Caligus salmonis</name>
    <dbReference type="NCBI Taxonomy" id="72036"/>
    <lineage>
        <taxon>Eukaryota</taxon>
        <taxon>Metazoa</taxon>
        <taxon>Ecdysozoa</taxon>
        <taxon>Arthropoda</taxon>
        <taxon>Crustacea</taxon>
        <taxon>Multicrustacea</taxon>
        <taxon>Hexanauplia</taxon>
        <taxon>Copepoda</taxon>
        <taxon>Siphonostomatoida</taxon>
        <taxon>Caligidae</taxon>
        <taxon>Lepeophtheirus</taxon>
    </lineage>
</organism>
<dbReference type="AlphaFoldDB" id="A0A0K2UC22"/>
<dbReference type="EMBL" id="HACA01018428">
    <property type="protein sequence ID" value="CDW35789.1"/>
    <property type="molecule type" value="Transcribed_RNA"/>
</dbReference>
<evidence type="ECO:0000313" key="1">
    <source>
        <dbReference type="EMBL" id="CDW35789.1"/>
    </source>
</evidence>
<protein>
    <submittedName>
        <fullName evidence="1">Uncharacterized protein</fullName>
    </submittedName>
</protein>
<feature type="non-terminal residue" evidence="1">
    <location>
        <position position="1"/>
    </location>
</feature>
<reference evidence="1" key="1">
    <citation type="submission" date="2014-05" db="EMBL/GenBank/DDBJ databases">
        <authorList>
            <person name="Chronopoulou M."/>
        </authorList>
    </citation>
    <scope>NUCLEOTIDE SEQUENCE</scope>
    <source>
        <tissue evidence="1">Whole organism</tissue>
    </source>
</reference>
<proteinExistence type="predicted"/>
<accession>A0A0K2UC22</accession>
<name>A0A0K2UC22_LEPSM</name>
<sequence>KIHQVYQTIDSYTSAWYVDRSLEEELNGDKHSIILLISFNNTVLRTLTYLLLDLRKK</sequence>